<dbReference type="Proteomes" id="UP000051529">
    <property type="component" value="Unassembled WGS sequence"/>
</dbReference>
<evidence type="ECO:0000259" key="6">
    <source>
        <dbReference type="Pfam" id="PF00291"/>
    </source>
</evidence>
<evidence type="ECO:0000313" key="9">
    <source>
        <dbReference type="Proteomes" id="UP000051529"/>
    </source>
</evidence>
<dbReference type="PANTHER" id="PTHR43515:SF1">
    <property type="entry name" value="THREONINE SYNTHASE-LIKE 1"/>
    <property type="match status" value="1"/>
</dbReference>
<protein>
    <recommendedName>
        <fullName evidence="4">Threonine synthase</fullName>
        <ecNumber evidence="4">4.2.3.1</ecNumber>
    </recommendedName>
</protein>
<comment type="caution">
    <text evidence="8">The sequence shown here is derived from an EMBL/GenBank/DDBJ whole genome shotgun (WGS) entry which is preliminary data.</text>
</comment>
<comment type="cofactor">
    <cofactor evidence="1 5">
        <name>pyridoxal 5'-phosphate</name>
        <dbReference type="ChEBI" id="CHEBI:597326"/>
    </cofactor>
</comment>
<dbReference type="Pfam" id="PF14821">
    <property type="entry name" value="Thr_synth_N"/>
    <property type="match status" value="1"/>
</dbReference>
<dbReference type="GO" id="GO:0009088">
    <property type="term" value="P:threonine biosynthetic process"/>
    <property type="evidence" value="ECO:0007669"/>
    <property type="project" value="UniProtKB-UniRule"/>
</dbReference>
<feature type="domain" description="Tryptophan synthase beta chain-like PALP" evidence="6">
    <location>
        <begin position="117"/>
        <end position="438"/>
    </location>
</feature>
<gene>
    <name evidence="8" type="ORF">IV44_GL001579</name>
</gene>
<evidence type="ECO:0000256" key="1">
    <source>
        <dbReference type="ARBA" id="ARBA00001933"/>
    </source>
</evidence>
<comment type="similarity">
    <text evidence="2">Belongs to the threonine synthase family.</text>
</comment>
<dbReference type="InterPro" id="IPR004450">
    <property type="entry name" value="Thr_synthase-like"/>
</dbReference>
<evidence type="ECO:0000256" key="3">
    <source>
        <dbReference type="ARBA" id="ARBA00022898"/>
    </source>
</evidence>
<dbReference type="SUPFAM" id="SSF53686">
    <property type="entry name" value="Tryptophan synthase beta subunit-like PLP-dependent enzymes"/>
    <property type="match status" value="1"/>
</dbReference>
<dbReference type="InterPro" id="IPR037158">
    <property type="entry name" value="Thr_synth_N_sf"/>
</dbReference>
<organism evidence="8 9">
    <name type="scientific">Lactobacillus amylovorus subsp. animalium DSM 16698</name>
    <dbReference type="NCBI Taxonomy" id="695563"/>
    <lineage>
        <taxon>Bacteria</taxon>
        <taxon>Bacillati</taxon>
        <taxon>Bacillota</taxon>
        <taxon>Bacilli</taxon>
        <taxon>Lactobacillales</taxon>
        <taxon>Lactobacillaceae</taxon>
        <taxon>Lactobacillus</taxon>
        <taxon>Lactobacillus amylovorus subsp. animalium</taxon>
    </lineage>
</organism>
<dbReference type="Gene3D" id="3.90.1380.10">
    <property type="entry name" value="Threonine synthase, N-terminal domain"/>
    <property type="match status" value="1"/>
</dbReference>
<keyword evidence="3 5" id="KW-0663">Pyridoxal phosphate</keyword>
<dbReference type="PANTHER" id="PTHR43515">
    <property type="entry name" value="THREONINE SYNTHASE-LIKE 1"/>
    <property type="match status" value="1"/>
</dbReference>
<dbReference type="InterPro" id="IPR001926">
    <property type="entry name" value="TrpB-like_PALP"/>
</dbReference>
<feature type="domain" description="Threonine synthase N-terminal" evidence="7">
    <location>
        <begin position="18"/>
        <end position="95"/>
    </location>
</feature>
<proteinExistence type="inferred from homology"/>
<reference evidence="8 9" key="1">
    <citation type="journal article" date="2015" name="Genome Announc.">
        <title>Expanding the biotechnology potential of lactobacilli through comparative genomics of 213 strains and associated genera.</title>
        <authorList>
            <person name="Sun Z."/>
            <person name="Harris H.M."/>
            <person name="McCann A."/>
            <person name="Guo C."/>
            <person name="Argimon S."/>
            <person name="Zhang W."/>
            <person name="Yang X."/>
            <person name="Jeffery I.B."/>
            <person name="Cooney J.C."/>
            <person name="Kagawa T.F."/>
            <person name="Liu W."/>
            <person name="Song Y."/>
            <person name="Salvetti E."/>
            <person name="Wrobel A."/>
            <person name="Rasinkangas P."/>
            <person name="Parkhill J."/>
            <person name="Rea M.C."/>
            <person name="O'Sullivan O."/>
            <person name="Ritari J."/>
            <person name="Douillard F.P."/>
            <person name="Paul Ross R."/>
            <person name="Yang R."/>
            <person name="Briner A.E."/>
            <person name="Felis G.E."/>
            <person name="de Vos W.M."/>
            <person name="Barrangou R."/>
            <person name="Klaenhammer T.R."/>
            <person name="Caufield P.W."/>
            <person name="Cui Y."/>
            <person name="Zhang H."/>
            <person name="O'Toole P.W."/>
        </authorList>
    </citation>
    <scope>NUCLEOTIDE SEQUENCE [LARGE SCALE GENOMIC DNA]</scope>
    <source>
        <strain evidence="8 9">DSM 16698</strain>
    </source>
</reference>
<accession>A0A0R2KSP6</accession>
<name>A0A0R2KSP6_LACAM</name>
<dbReference type="GO" id="GO:0004795">
    <property type="term" value="F:threonine synthase activity"/>
    <property type="evidence" value="ECO:0007669"/>
    <property type="project" value="UniProtKB-UniRule"/>
</dbReference>
<dbReference type="Gene3D" id="3.40.50.1100">
    <property type="match status" value="2"/>
</dbReference>
<feature type="modified residue" description="N6-(pyridoxal phosphate)lysine" evidence="5">
    <location>
        <position position="127"/>
    </location>
</feature>
<dbReference type="GO" id="GO:0005737">
    <property type="term" value="C:cytoplasm"/>
    <property type="evidence" value="ECO:0007669"/>
    <property type="project" value="TreeGrafter"/>
</dbReference>
<dbReference type="InterPro" id="IPR036052">
    <property type="entry name" value="TrpB-like_PALP_sf"/>
</dbReference>
<evidence type="ECO:0000256" key="5">
    <source>
        <dbReference type="PIRSR" id="PIRSR604450-51"/>
    </source>
</evidence>
<dbReference type="EC" id="4.2.3.1" evidence="4"/>
<evidence type="ECO:0000313" key="8">
    <source>
        <dbReference type="EMBL" id="KRN92607.1"/>
    </source>
</evidence>
<dbReference type="PATRIC" id="fig|695563.3.peg.1648"/>
<dbReference type="EMBL" id="JQBQ01000006">
    <property type="protein sequence ID" value="KRN92607.1"/>
    <property type="molecule type" value="Genomic_DNA"/>
</dbReference>
<dbReference type="CDD" id="cd01560">
    <property type="entry name" value="Thr-synth_2"/>
    <property type="match status" value="1"/>
</dbReference>
<evidence type="ECO:0000259" key="7">
    <source>
        <dbReference type="Pfam" id="PF14821"/>
    </source>
</evidence>
<dbReference type="InterPro" id="IPR029144">
    <property type="entry name" value="Thr_synth_N"/>
</dbReference>
<dbReference type="NCBIfam" id="TIGR00260">
    <property type="entry name" value="thrC"/>
    <property type="match status" value="1"/>
</dbReference>
<sequence>MLNKYIYHLNKKRKIFMKYRSTRGAKDNALTSPAAIIQGLAQDGGLYVPVDFPKANFQLEDLPKLSYKQISAMIISLFFDDFSKDQIKSAVINAYSEQWDDRSIVPIEKHNDNFYMELFHGPTLAFKDIALQMLPQLMTRAVQIEKIDRDIIILTATSGDTGTASMRGFANQKGTRVIVFYPEGGVSPVQLKQMLSQHGDNLEAIAIKGNFDDAQTEVKKIFNDENFRKKLNQNGFQFSSANSMNIGRLVPQISYYLYTYGQLVRRREINLGDKVNFTVPTGNFGDILAGYYAEKLGLPINKLICASNENNVLTDFFAKGEYDKRRKFHLTNAPAMDILVSSNLERLLFDLYDKDNEKIASLMNQLTQRGHYQVDKEVLDKLQTIFAAGFATEDEVKEEIHRVYNYDRYVIDPHTAVGSYVAQQYKSKTNDQTPMVIVSTASPYKFPETVYEAITGRVCPQTGVAAIKKLHDELGGQLSIGVRTLFDHEPHVEKVIDPVNMEAAISSILDLK</sequence>
<dbReference type="Pfam" id="PF00291">
    <property type="entry name" value="PALP"/>
    <property type="match status" value="1"/>
</dbReference>
<evidence type="ECO:0000256" key="2">
    <source>
        <dbReference type="ARBA" id="ARBA00005517"/>
    </source>
</evidence>
<evidence type="ECO:0000256" key="4">
    <source>
        <dbReference type="NCBIfam" id="TIGR00260"/>
    </source>
</evidence>
<dbReference type="AlphaFoldDB" id="A0A0R2KSP6"/>